<comment type="caution">
    <text evidence="2">The sequence shown here is derived from an EMBL/GenBank/DDBJ whole genome shotgun (WGS) entry which is preliminary data.</text>
</comment>
<accession>A0A4R4FDC4</accession>
<protein>
    <recommendedName>
        <fullName evidence="1">DUF6774 domain-containing protein</fullName>
    </recommendedName>
</protein>
<keyword evidence="3" id="KW-1185">Reference proteome</keyword>
<dbReference type="Proteomes" id="UP000295710">
    <property type="component" value="Unassembled WGS sequence"/>
</dbReference>
<dbReference type="InterPro" id="IPR046665">
    <property type="entry name" value="DUF6774"/>
</dbReference>
<evidence type="ECO:0000313" key="3">
    <source>
        <dbReference type="Proteomes" id="UP000295710"/>
    </source>
</evidence>
<dbReference type="AlphaFoldDB" id="A0A4R4FDC4"/>
<dbReference type="EMBL" id="SMMX01000009">
    <property type="protein sequence ID" value="TDA21318.1"/>
    <property type="molecule type" value="Genomic_DNA"/>
</dbReference>
<dbReference type="Pfam" id="PF20564">
    <property type="entry name" value="DUF6774"/>
    <property type="match status" value="1"/>
</dbReference>
<proteinExistence type="predicted"/>
<sequence>MRAFFHSAPIYICQLLHVIINSAYACQISECLPEDEIAVLSADLTTLADMLASILARKAA</sequence>
<gene>
    <name evidence="2" type="ORF">E1963_11620</name>
</gene>
<evidence type="ECO:0000259" key="1">
    <source>
        <dbReference type="Pfam" id="PF20564"/>
    </source>
</evidence>
<reference evidence="2 3" key="1">
    <citation type="journal article" date="2016" name="Nat. Microbiol.">
        <title>The Mouse Intestinal Bacterial Collection (miBC) provides host-specific insight into cultured diversity and functional potential of the gut microbiota.</title>
        <authorList>
            <person name="Lagkouvardos I."/>
            <person name="Pukall R."/>
            <person name="Abt B."/>
            <person name="Foesel B.U."/>
            <person name="Meier-Kolthoff J.P."/>
            <person name="Kumar N."/>
            <person name="Bresciani A."/>
            <person name="Martinez I."/>
            <person name="Just S."/>
            <person name="Ziegler C."/>
            <person name="Brugiroux S."/>
            <person name="Garzetti D."/>
            <person name="Wenning M."/>
            <person name="Bui T.P."/>
            <person name="Wang J."/>
            <person name="Hugenholtz F."/>
            <person name="Plugge C.M."/>
            <person name="Peterson D.A."/>
            <person name="Hornef M.W."/>
            <person name="Baines J.F."/>
            <person name="Smidt H."/>
            <person name="Walter J."/>
            <person name="Kristiansen K."/>
            <person name="Nielsen H.B."/>
            <person name="Haller D."/>
            <person name="Overmann J."/>
            <person name="Stecher B."/>
            <person name="Clavel T."/>
        </authorList>
    </citation>
    <scope>NUCLEOTIDE SEQUENCE [LARGE SCALE GENOMIC DNA]</scope>
    <source>
        <strain evidence="2 3">DSM 28560</strain>
    </source>
</reference>
<evidence type="ECO:0000313" key="2">
    <source>
        <dbReference type="EMBL" id="TDA21318.1"/>
    </source>
</evidence>
<feature type="domain" description="DUF6774" evidence="1">
    <location>
        <begin position="34"/>
        <end position="59"/>
    </location>
</feature>
<name>A0A4R4FDC4_9FIRM</name>
<organism evidence="2 3">
    <name type="scientific">Extibacter muris</name>
    <dbReference type="NCBI Taxonomy" id="1796622"/>
    <lineage>
        <taxon>Bacteria</taxon>
        <taxon>Bacillati</taxon>
        <taxon>Bacillota</taxon>
        <taxon>Clostridia</taxon>
        <taxon>Lachnospirales</taxon>
        <taxon>Lachnospiraceae</taxon>
        <taxon>Extibacter</taxon>
    </lineage>
</organism>
<dbReference type="PROSITE" id="PS51257">
    <property type="entry name" value="PROKAR_LIPOPROTEIN"/>
    <property type="match status" value="1"/>
</dbReference>
<dbReference type="RefSeq" id="WP_132278153.1">
    <property type="nucleotide sequence ID" value="NZ_JAOBST010000026.1"/>
</dbReference>